<accession>A0A0B4GGE1</accession>
<dbReference type="GO" id="GO:0046316">
    <property type="term" value="F:gluconokinase activity"/>
    <property type="evidence" value="ECO:0007669"/>
    <property type="project" value="UniProtKB-EC"/>
</dbReference>
<feature type="compositionally biased region" description="Gly residues" evidence="10">
    <location>
        <begin position="47"/>
        <end position="62"/>
    </location>
</feature>
<evidence type="ECO:0000313" key="12">
    <source>
        <dbReference type="Proteomes" id="UP000031192"/>
    </source>
</evidence>
<dbReference type="HOGENOM" id="CLU_1027054_0_0_1"/>
<dbReference type="PANTHER" id="PTHR43442:SF3">
    <property type="entry name" value="GLUCONOKINASE-RELATED"/>
    <property type="match status" value="1"/>
</dbReference>
<organism evidence="11 12">
    <name type="scientific">Metarhizium guizhouense (strain ARSEF 977)</name>
    <dbReference type="NCBI Taxonomy" id="1276136"/>
    <lineage>
        <taxon>Eukaryota</taxon>
        <taxon>Fungi</taxon>
        <taxon>Dikarya</taxon>
        <taxon>Ascomycota</taxon>
        <taxon>Pezizomycotina</taxon>
        <taxon>Sordariomycetes</taxon>
        <taxon>Hypocreomycetidae</taxon>
        <taxon>Hypocreales</taxon>
        <taxon>Clavicipitaceae</taxon>
        <taxon>Metarhizium</taxon>
    </lineage>
</organism>
<protein>
    <recommendedName>
        <fullName evidence="3">gluconokinase</fullName>
        <ecNumber evidence="3">2.7.1.12</ecNumber>
    </recommendedName>
    <alternativeName>
        <fullName evidence="8">Gluconate kinase</fullName>
    </alternativeName>
</protein>
<dbReference type="EMBL" id="AZNH01000024">
    <property type="protein sequence ID" value="KID86065.1"/>
    <property type="molecule type" value="Genomic_DNA"/>
</dbReference>
<evidence type="ECO:0000256" key="6">
    <source>
        <dbReference type="ARBA" id="ARBA00022777"/>
    </source>
</evidence>
<gene>
    <name evidence="11" type="ORF">MGU_06757</name>
</gene>
<dbReference type="CDD" id="cd02021">
    <property type="entry name" value="GntK"/>
    <property type="match status" value="1"/>
</dbReference>
<dbReference type="PANTHER" id="PTHR43442">
    <property type="entry name" value="GLUCONOKINASE-RELATED"/>
    <property type="match status" value="1"/>
</dbReference>
<comment type="pathway">
    <text evidence="1">Carbohydrate acid metabolism; D-gluconate degradation.</text>
</comment>
<evidence type="ECO:0000256" key="1">
    <source>
        <dbReference type="ARBA" id="ARBA00004875"/>
    </source>
</evidence>
<evidence type="ECO:0000256" key="8">
    <source>
        <dbReference type="ARBA" id="ARBA00029835"/>
    </source>
</evidence>
<reference evidence="11 12" key="1">
    <citation type="journal article" date="2014" name="Proc. Natl. Acad. Sci. U.S.A.">
        <title>Trajectory and genomic determinants of fungal-pathogen speciation and host adaptation.</title>
        <authorList>
            <person name="Hu X."/>
            <person name="Xiao G."/>
            <person name="Zheng P."/>
            <person name="Shang Y."/>
            <person name="Su Y."/>
            <person name="Zhang X."/>
            <person name="Liu X."/>
            <person name="Zhan S."/>
            <person name="St Leger R.J."/>
            <person name="Wang C."/>
        </authorList>
    </citation>
    <scope>NUCLEOTIDE SEQUENCE [LARGE SCALE GENOMIC DNA]</scope>
    <source>
        <strain evidence="11 12">ARSEF 977</strain>
    </source>
</reference>
<name>A0A0B4GGE1_METGA</name>
<evidence type="ECO:0000256" key="3">
    <source>
        <dbReference type="ARBA" id="ARBA00012054"/>
    </source>
</evidence>
<dbReference type="EC" id="2.7.1.12" evidence="3"/>
<evidence type="ECO:0000256" key="9">
    <source>
        <dbReference type="ARBA" id="ARBA00048090"/>
    </source>
</evidence>
<dbReference type="GO" id="GO:0005737">
    <property type="term" value="C:cytoplasm"/>
    <property type="evidence" value="ECO:0007669"/>
    <property type="project" value="TreeGrafter"/>
</dbReference>
<dbReference type="InterPro" id="IPR027417">
    <property type="entry name" value="P-loop_NTPase"/>
</dbReference>
<comment type="similarity">
    <text evidence="2">Belongs to the gluconokinase GntK/GntV family.</text>
</comment>
<comment type="caution">
    <text evidence="11">The sequence shown here is derived from an EMBL/GenBank/DDBJ whole genome shotgun (WGS) entry which is preliminary data.</text>
</comment>
<evidence type="ECO:0000313" key="11">
    <source>
        <dbReference type="EMBL" id="KID86065.1"/>
    </source>
</evidence>
<dbReference type="GO" id="GO:0005524">
    <property type="term" value="F:ATP binding"/>
    <property type="evidence" value="ECO:0007669"/>
    <property type="project" value="UniProtKB-KW"/>
</dbReference>
<dbReference type="GO" id="GO:0005975">
    <property type="term" value="P:carbohydrate metabolic process"/>
    <property type="evidence" value="ECO:0007669"/>
    <property type="project" value="InterPro"/>
</dbReference>
<keyword evidence="7" id="KW-0067">ATP-binding</keyword>
<keyword evidence="12" id="KW-1185">Reference proteome</keyword>
<feature type="region of interest" description="Disordered" evidence="10">
    <location>
        <begin position="45"/>
        <end position="137"/>
    </location>
</feature>
<evidence type="ECO:0000256" key="7">
    <source>
        <dbReference type="ARBA" id="ARBA00022840"/>
    </source>
</evidence>
<dbReference type="SUPFAM" id="SSF52540">
    <property type="entry name" value="P-loop containing nucleoside triphosphate hydrolases"/>
    <property type="match status" value="1"/>
</dbReference>
<feature type="compositionally biased region" description="Polar residues" evidence="10">
    <location>
        <begin position="106"/>
        <end position="125"/>
    </location>
</feature>
<dbReference type="AlphaFoldDB" id="A0A0B4GGE1"/>
<evidence type="ECO:0000256" key="4">
    <source>
        <dbReference type="ARBA" id="ARBA00022679"/>
    </source>
</evidence>
<sequence length="271" mass="29301">MSREKVVMTCAAGAGLIGAAIYATRKNQTETQDNRNMAQQKRDLGLSGAGIGGNQIAGGPERGGSPVPGRQITTAESRDKLPSGKIGGGEGAGGSSARRTELSFAGSGSNSTSRGDQTGQNQLQPKANIDKIHNGEPLTDSDCEHWLEAISEHVSDYEMDQVHQRHLIIICSALKRSYRKLLRQSCHKAGYSVVHFVYLDAPESELRRRAEAKHDDFPESNLMHSQFQKLERPGIDESDATIISVVPPLEDVQTAALEAVSKTFIDKGVHK</sequence>
<keyword evidence="5" id="KW-0547">Nucleotide-binding</keyword>
<evidence type="ECO:0000256" key="10">
    <source>
        <dbReference type="SAM" id="MobiDB-lite"/>
    </source>
</evidence>
<keyword evidence="6 11" id="KW-0418">Kinase</keyword>
<dbReference type="Gene3D" id="3.40.50.300">
    <property type="entry name" value="P-loop containing nucleotide triphosphate hydrolases"/>
    <property type="match status" value="1"/>
</dbReference>
<dbReference type="Proteomes" id="UP000031192">
    <property type="component" value="Unassembled WGS sequence"/>
</dbReference>
<feature type="compositionally biased region" description="Gly residues" evidence="10">
    <location>
        <begin position="85"/>
        <end position="94"/>
    </location>
</feature>
<evidence type="ECO:0000256" key="5">
    <source>
        <dbReference type="ARBA" id="ARBA00022741"/>
    </source>
</evidence>
<keyword evidence="4" id="KW-0808">Transferase</keyword>
<dbReference type="OrthoDB" id="275177at2759"/>
<dbReference type="UniPathway" id="UPA00792"/>
<dbReference type="InterPro" id="IPR006001">
    <property type="entry name" value="Therm_gnt_kin"/>
</dbReference>
<proteinExistence type="inferred from homology"/>
<comment type="catalytic activity">
    <reaction evidence="9">
        <text>D-gluconate + ATP = 6-phospho-D-gluconate + ADP + H(+)</text>
        <dbReference type="Rhea" id="RHEA:19433"/>
        <dbReference type="ChEBI" id="CHEBI:15378"/>
        <dbReference type="ChEBI" id="CHEBI:18391"/>
        <dbReference type="ChEBI" id="CHEBI:30616"/>
        <dbReference type="ChEBI" id="CHEBI:58759"/>
        <dbReference type="ChEBI" id="CHEBI:456216"/>
        <dbReference type="EC" id="2.7.1.12"/>
    </reaction>
</comment>
<evidence type="ECO:0000256" key="2">
    <source>
        <dbReference type="ARBA" id="ARBA00008420"/>
    </source>
</evidence>